<name>A0A3E2NW15_9SPHI</name>
<accession>A0A3E2NW15</accession>
<dbReference type="Gene3D" id="3.40.50.620">
    <property type="entry name" value="HUPs"/>
    <property type="match status" value="1"/>
</dbReference>
<protein>
    <recommendedName>
        <fullName evidence="3">UspA domain-containing protein</fullName>
    </recommendedName>
</protein>
<dbReference type="AlphaFoldDB" id="A0A3E2NW15"/>
<dbReference type="Proteomes" id="UP000260823">
    <property type="component" value="Unassembled WGS sequence"/>
</dbReference>
<dbReference type="EMBL" id="QWDE01000001">
    <property type="protein sequence ID" value="RFZ85205.1"/>
    <property type="molecule type" value="Genomic_DNA"/>
</dbReference>
<dbReference type="InterPro" id="IPR014729">
    <property type="entry name" value="Rossmann-like_a/b/a_fold"/>
</dbReference>
<comment type="caution">
    <text evidence="1">The sequence shown here is derived from an EMBL/GenBank/DDBJ whole genome shotgun (WGS) entry which is preliminary data.</text>
</comment>
<proteinExistence type="predicted"/>
<keyword evidence="2" id="KW-1185">Reference proteome</keyword>
<reference evidence="1 2" key="1">
    <citation type="submission" date="2018-08" db="EMBL/GenBank/DDBJ databases">
        <title>Mucilaginibacter terrae sp. nov., isolated from manganese diggings.</title>
        <authorList>
            <person name="Huang Y."/>
            <person name="Zhou Z."/>
        </authorList>
    </citation>
    <scope>NUCLEOTIDE SEQUENCE [LARGE SCALE GENOMIC DNA]</scope>
    <source>
        <strain evidence="1 2">ZH6</strain>
    </source>
</reference>
<sequence length="140" mass="15513">MEKAVMKKILMLTDFSKSADHAAKTVAKVSPQLKADILLYNTYYDHPILLNYAGDPYIVEEFVLRKNESTAKLSQLAVQLRQIIALLNNLRKENVSGLLALVHHRDGFFSGLFDESTTAAALDNQHLPLMAIPSSQTDAG</sequence>
<organism evidence="1 2">
    <name type="scientific">Mucilaginibacter terrenus</name>
    <dbReference type="NCBI Taxonomy" id="2482727"/>
    <lineage>
        <taxon>Bacteria</taxon>
        <taxon>Pseudomonadati</taxon>
        <taxon>Bacteroidota</taxon>
        <taxon>Sphingobacteriia</taxon>
        <taxon>Sphingobacteriales</taxon>
        <taxon>Sphingobacteriaceae</taxon>
        <taxon>Mucilaginibacter</taxon>
    </lineage>
</organism>
<dbReference type="SUPFAM" id="SSF52402">
    <property type="entry name" value="Adenine nucleotide alpha hydrolases-like"/>
    <property type="match status" value="1"/>
</dbReference>
<evidence type="ECO:0000313" key="2">
    <source>
        <dbReference type="Proteomes" id="UP000260823"/>
    </source>
</evidence>
<evidence type="ECO:0000313" key="1">
    <source>
        <dbReference type="EMBL" id="RFZ85205.1"/>
    </source>
</evidence>
<gene>
    <name evidence="1" type="ORF">DYU05_06280</name>
</gene>
<evidence type="ECO:0008006" key="3">
    <source>
        <dbReference type="Google" id="ProtNLM"/>
    </source>
</evidence>